<evidence type="ECO:0000256" key="6">
    <source>
        <dbReference type="SAM" id="MobiDB-lite"/>
    </source>
</evidence>
<dbReference type="SUPFAM" id="SSF81324">
    <property type="entry name" value="Voltage-gated potassium channels"/>
    <property type="match status" value="1"/>
</dbReference>
<feature type="region of interest" description="Disordered" evidence="6">
    <location>
        <begin position="1"/>
        <end position="45"/>
    </location>
</feature>
<feature type="domain" description="Ion transport" evidence="8">
    <location>
        <begin position="146"/>
        <end position="346"/>
    </location>
</feature>
<dbReference type="FunFam" id="1.10.287.70:FF:000030">
    <property type="entry name" value="Cyclic nucleotide-gated channel alpha 3"/>
    <property type="match status" value="1"/>
</dbReference>
<dbReference type="InterPro" id="IPR050866">
    <property type="entry name" value="CNG_cation_channel"/>
</dbReference>
<proteinExistence type="predicted"/>
<dbReference type="InterPro" id="IPR005821">
    <property type="entry name" value="Ion_trans_dom"/>
</dbReference>
<evidence type="ECO:0000313" key="10">
    <source>
        <dbReference type="Proteomes" id="UP001221898"/>
    </source>
</evidence>
<evidence type="ECO:0000256" key="4">
    <source>
        <dbReference type="ARBA" id="ARBA00022989"/>
    </source>
</evidence>
<dbReference type="GO" id="GO:0005222">
    <property type="term" value="F:intracellularly cAMP-activated cation channel activity"/>
    <property type="evidence" value="ECO:0007669"/>
    <property type="project" value="TreeGrafter"/>
</dbReference>
<gene>
    <name evidence="9" type="ORF">AAFF_G00278480</name>
</gene>
<feature type="transmembrane region" description="Helical" evidence="7">
    <location>
        <begin position="145"/>
        <end position="165"/>
    </location>
</feature>
<feature type="region of interest" description="Disordered" evidence="6">
    <location>
        <begin position="345"/>
        <end position="378"/>
    </location>
</feature>
<dbReference type="EMBL" id="JAINUG010000039">
    <property type="protein sequence ID" value="KAJ8407274.1"/>
    <property type="molecule type" value="Genomic_DNA"/>
</dbReference>
<feature type="transmembrane region" description="Helical" evidence="7">
    <location>
        <begin position="283"/>
        <end position="305"/>
    </location>
</feature>
<evidence type="ECO:0000259" key="8">
    <source>
        <dbReference type="Pfam" id="PF00520"/>
    </source>
</evidence>
<dbReference type="GO" id="GO:0005886">
    <property type="term" value="C:plasma membrane"/>
    <property type="evidence" value="ECO:0007669"/>
    <property type="project" value="TreeGrafter"/>
</dbReference>
<dbReference type="GO" id="GO:0005223">
    <property type="term" value="F:intracellularly cGMP-activated cation channel activity"/>
    <property type="evidence" value="ECO:0007669"/>
    <property type="project" value="TreeGrafter"/>
</dbReference>
<accession>A0AAD7SQY0</accession>
<dbReference type="Pfam" id="PF00520">
    <property type="entry name" value="Ion_trans"/>
    <property type="match status" value="1"/>
</dbReference>
<keyword evidence="3 7" id="KW-0812">Transmembrane</keyword>
<dbReference type="PANTHER" id="PTHR45638">
    <property type="entry name" value="CYCLIC NUCLEOTIDE-GATED CATION CHANNEL SUBUNIT A"/>
    <property type="match status" value="1"/>
</dbReference>
<reference evidence="9" key="1">
    <citation type="journal article" date="2023" name="Science">
        <title>Genome structures resolve the early diversification of teleost fishes.</title>
        <authorList>
            <person name="Parey E."/>
            <person name="Louis A."/>
            <person name="Montfort J."/>
            <person name="Bouchez O."/>
            <person name="Roques C."/>
            <person name="Iampietro C."/>
            <person name="Lluch J."/>
            <person name="Castinel A."/>
            <person name="Donnadieu C."/>
            <person name="Desvignes T."/>
            <person name="Floi Bucao C."/>
            <person name="Jouanno E."/>
            <person name="Wen M."/>
            <person name="Mejri S."/>
            <person name="Dirks R."/>
            <person name="Jansen H."/>
            <person name="Henkel C."/>
            <person name="Chen W.J."/>
            <person name="Zahm M."/>
            <person name="Cabau C."/>
            <person name="Klopp C."/>
            <person name="Thompson A.W."/>
            <person name="Robinson-Rechavi M."/>
            <person name="Braasch I."/>
            <person name="Lecointre G."/>
            <person name="Bobe J."/>
            <person name="Postlethwait J.H."/>
            <person name="Berthelot C."/>
            <person name="Roest Crollius H."/>
            <person name="Guiguen Y."/>
        </authorList>
    </citation>
    <scope>NUCLEOTIDE SEQUENCE</scope>
    <source>
        <strain evidence="9">NC1722</strain>
    </source>
</reference>
<keyword evidence="5 7" id="KW-0472">Membrane</keyword>
<evidence type="ECO:0000313" key="9">
    <source>
        <dbReference type="EMBL" id="KAJ8407274.1"/>
    </source>
</evidence>
<keyword evidence="10" id="KW-1185">Reference proteome</keyword>
<keyword evidence="2" id="KW-0716">Sensory transduction</keyword>
<feature type="region of interest" description="Disordered" evidence="6">
    <location>
        <begin position="110"/>
        <end position="129"/>
    </location>
</feature>
<evidence type="ECO:0000256" key="3">
    <source>
        <dbReference type="ARBA" id="ARBA00022692"/>
    </source>
</evidence>
<comment type="caution">
    <text evidence="9">The sequence shown here is derived from an EMBL/GenBank/DDBJ whole genome shotgun (WGS) entry which is preliminary data.</text>
</comment>
<dbReference type="GO" id="GO:0030553">
    <property type="term" value="F:cGMP binding"/>
    <property type="evidence" value="ECO:0007669"/>
    <property type="project" value="TreeGrafter"/>
</dbReference>
<sequence length="378" mass="43697">MAKICTERSYPTNQRLSVHPSEDNLDQMEHGTSRAHSLAEDASSELQRVVSMDNSTLLESQRSPFTRTGGMARLSHFIFILRNWASHRWRQEAERPDSFLERFRGPELKEASSQGSCTGSSLGNPDQPRRRKKEVWIMDPAADLYYRWLSVIAVPVMYNLMMLITRACFNELQNKFTTLWIVLDYTADGVYLLDTFVRARTGFLEQGLLVKDPKKLRDNYKKTQQFKYDMLSLLPTDILMLKVGYNNPELRFNRLFRISRLFEFFDRTETRTNYPNIFRISNLVLYILIIIHWNACIFFAISKTIGFGTDTWVYPNISHPEYGRLVRKYIYCLYWSTLTLTTIGKPRRPSKTSSTSSWSATSSSACSSSPPSSVTSAP</sequence>
<dbReference type="Gene3D" id="1.10.287.70">
    <property type="match status" value="1"/>
</dbReference>
<dbReference type="GO" id="GO:0044877">
    <property type="term" value="F:protein-containing complex binding"/>
    <property type="evidence" value="ECO:0007669"/>
    <property type="project" value="TreeGrafter"/>
</dbReference>
<dbReference type="AlphaFoldDB" id="A0AAD7SQY0"/>
<dbReference type="GO" id="GO:0017071">
    <property type="term" value="C:intracellular cyclic nucleotide activated cation channel complex"/>
    <property type="evidence" value="ECO:0007669"/>
    <property type="project" value="TreeGrafter"/>
</dbReference>
<dbReference type="Proteomes" id="UP001221898">
    <property type="component" value="Unassembled WGS sequence"/>
</dbReference>
<name>A0AAD7SQY0_9TELE</name>
<feature type="compositionally biased region" description="Polar residues" evidence="6">
    <location>
        <begin position="111"/>
        <end position="124"/>
    </location>
</feature>
<dbReference type="PANTHER" id="PTHR45638:SF6">
    <property type="entry name" value="CYCLIC NUCLEOTIDE-GATED CATION CHANNEL ALPHA-3"/>
    <property type="match status" value="1"/>
</dbReference>
<evidence type="ECO:0000256" key="7">
    <source>
        <dbReference type="SAM" id="Phobius"/>
    </source>
</evidence>
<evidence type="ECO:0000256" key="2">
    <source>
        <dbReference type="ARBA" id="ARBA00022606"/>
    </source>
</evidence>
<keyword evidence="4 7" id="KW-1133">Transmembrane helix</keyword>
<protein>
    <recommendedName>
        <fullName evidence="8">Ion transport domain-containing protein</fullName>
    </recommendedName>
</protein>
<organism evidence="9 10">
    <name type="scientific">Aldrovandia affinis</name>
    <dbReference type="NCBI Taxonomy" id="143900"/>
    <lineage>
        <taxon>Eukaryota</taxon>
        <taxon>Metazoa</taxon>
        <taxon>Chordata</taxon>
        <taxon>Craniata</taxon>
        <taxon>Vertebrata</taxon>
        <taxon>Euteleostomi</taxon>
        <taxon>Actinopterygii</taxon>
        <taxon>Neopterygii</taxon>
        <taxon>Teleostei</taxon>
        <taxon>Notacanthiformes</taxon>
        <taxon>Halosauridae</taxon>
        <taxon>Aldrovandia</taxon>
    </lineage>
</organism>
<evidence type="ECO:0000256" key="5">
    <source>
        <dbReference type="ARBA" id="ARBA00023136"/>
    </source>
</evidence>
<feature type="compositionally biased region" description="Low complexity" evidence="6">
    <location>
        <begin position="351"/>
        <end position="378"/>
    </location>
</feature>
<evidence type="ECO:0000256" key="1">
    <source>
        <dbReference type="ARBA" id="ARBA00004141"/>
    </source>
</evidence>
<comment type="subcellular location">
    <subcellularLocation>
        <location evidence="1">Membrane</location>
        <topology evidence="1">Multi-pass membrane protein</topology>
    </subcellularLocation>
</comment>